<dbReference type="OrthoDB" id="958254at2759"/>
<evidence type="ECO:0000256" key="2">
    <source>
        <dbReference type="ARBA" id="ARBA00005679"/>
    </source>
</evidence>
<evidence type="ECO:0000256" key="3">
    <source>
        <dbReference type="ARBA" id="ARBA00022525"/>
    </source>
</evidence>
<reference evidence="7" key="1">
    <citation type="submission" date="2020-12" db="EMBL/GenBank/DDBJ databases">
        <authorList>
            <person name="Iha C."/>
        </authorList>
    </citation>
    <scope>NUCLEOTIDE SEQUENCE</scope>
</reference>
<evidence type="ECO:0008006" key="9">
    <source>
        <dbReference type="Google" id="ProtNLM"/>
    </source>
</evidence>
<dbReference type="EMBL" id="CAJHUC010000326">
    <property type="protein sequence ID" value="CAD7695265.1"/>
    <property type="molecule type" value="Genomic_DNA"/>
</dbReference>
<keyword evidence="4 6" id="KW-0732">Signal</keyword>
<dbReference type="InterPro" id="IPR004911">
    <property type="entry name" value="Interferon-induced_GILT"/>
</dbReference>
<organism evidence="7 8">
    <name type="scientific">Ostreobium quekettii</name>
    <dbReference type="NCBI Taxonomy" id="121088"/>
    <lineage>
        <taxon>Eukaryota</taxon>
        <taxon>Viridiplantae</taxon>
        <taxon>Chlorophyta</taxon>
        <taxon>core chlorophytes</taxon>
        <taxon>Ulvophyceae</taxon>
        <taxon>TCBD clade</taxon>
        <taxon>Bryopsidales</taxon>
        <taxon>Ostreobineae</taxon>
        <taxon>Ostreobiaceae</taxon>
        <taxon>Ostreobium</taxon>
    </lineage>
</organism>
<keyword evidence="8" id="KW-1185">Reference proteome</keyword>
<evidence type="ECO:0000313" key="8">
    <source>
        <dbReference type="Proteomes" id="UP000708148"/>
    </source>
</evidence>
<proteinExistence type="inferred from homology"/>
<feature type="signal peptide" evidence="6">
    <location>
        <begin position="1"/>
        <end position="20"/>
    </location>
</feature>
<evidence type="ECO:0000313" key="7">
    <source>
        <dbReference type="EMBL" id="CAD7695265.1"/>
    </source>
</evidence>
<keyword evidence="3" id="KW-0964">Secreted</keyword>
<dbReference type="PANTHER" id="PTHR13234:SF8">
    <property type="entry name" value="GAMMA-INTERFERON-INDUCIBLE LYSOSOMAL THIOL REDUCTASE"/>
    <property type="match status" value="1"/>
</dbReference>
<evidence type="ECO:0000256" key="1">
    <source>
        <dbReference type="ARBA" id="ARBA00004613"/>
    </source>
</evidence>
<accession>A0A8S1IL27</accession>
<evidence type="ECO:0000256" key="4">
    <source>
        <dbReference type="ARBA" id="ARBA00022729"/>
    </source>
</evidence>
<keyword evidence="5" id="KW-0325">Glycoprotein</keyword>
<feature type="chain" id="PRO_5035845143" description="Gamma-interferon-inducible lysosomal thiol reductase" evidence="6">
    <location>
        <begin position="21"/>
        <end position="227"/>
    </location>
</feature>
<name>A0A8S1IL27_9CHLO</name>
<dbReference type="Proteomes" id="UP000708148">
    <property type="component" value="Unassembled WGS sequence"/>
</dbReference>
<dbReference type="GO" id="GO:0016671">
    <property type="term" value="F:oxidoreductase activity, acting on a sulfur group of donors, disulfide as acceptor"/>
    <property type="evidence" value="ECO:0007669"/>
    <property type="project" value="InterPro"/>
</dbReference>
<dbReference type="PANTHER" id="PTHR13234">
    <property type="entry name" value="GAMMA-INTERFERON INDUCIBLE LYSOSOMAL THIOL REDUCTASE GILT"/>
    <property type="match status" value="1"/>
</dbReference>
<comment type="similarity">
    <text evidence="2">Belongs to the GILT family.</text>
</comment>
<comment type="caution">
    <text evidence="7">The sequence shown here is derived from an EMBL/GenBank/DDBJ whole genome shotgun (WGS) entry which is preliminary data.</text>
</comment>
<dbReference type="GO" id="GO:0005576">
    <property type="term" value="C:extracellular region"/>
    <property type="evidence" value="ECO:0007669"/>
    <property type="project" value="UniProtKB-SubCell"/>
</dbReference>
<evidence type="ECO:0000256" key="6">
    <source>
        <dbReference type="SAM" id="SignalP"/>
    </source>
</evidence>
<comment type="subcellular location">
    <subcellularLocation>
        <location evidence="1">Secreted</location>
    </subcellularLocation>
</comment>
<dbReference type="AlphaFoldDB" id="A0A8S1IL27"/>
<sequence>MAFKLLALLLLGLCAAAADASKTKVTLYDEALCPFCRKYVSEVLAPLFENGLSDYIDLRIVALGNARKDEEGELVCQHGPVECIGNRILDCAMDLHPGQDNWFPLVLCLEDSGDFGNRTAVEECAWRSGVDAGSILECAEGPRGKELVEAAYNETWSLVPEHRWVPWVVVNDLPLFDAGDYVQAAVCLMLPEDNRPDACYVDPFPDMVLSDITPVQPRAVSQETVIV</sequence>
<gene>
    <name evidence="7" type="ORF">OSTQU699_LOCUS625</name>
</gene>
<protein>
    <recommendedName>
        <fullName evidence="9">Gamma-interferon-inducible lysosomal thiol reductase</fullName>
    </recommendedName>
</protein>
<dbReference type="Gene3D" id="3.40.30.10">
    <property type="entry name" value="Glutaredoxin"/>
    <property type="match status" value="1"/>
</dbReference>
<evidence type="ECO:0000256" key="5">
    <source>
        <dbReference type="ARBA" id="ARBA00023180"/>
    </source>
</evidence>
<dbReference type="Pfam" id="PF03227">
    <property type="entry name" value="GILT"/>
    <property type="match status" value="1"/>
</dbReference>